<keyword evidence="2" id="KW-1185">Reference proteome</keyword>
<sequence>ICLHYESHNNYPQHEVHDQLTISAETNVINILHFGKAMVFKSEILGKLVQMYKDRTRCHLCSWIQKPILVKNEPKFMLARHCLNEKKQIWRNHHKKHKRTMKTAWRLQKTNVGLGK</sequence>
<name>A0A8J6DSS9_GALPY</name>
<feature type="non-terminal residue" evidence="1">
    <location>
        <position position="116"/>
    </location>
</feature>
<organism evidence="1 2">
    <name type="scientific">Galemys pyrenaicus</name>
    <name type="common">Iberian desman</name>
    <name type="synonym">Pyrenean desman</name>
    <dbReference type="NCBI Taxonomy" id="202257"/>
    <lineage>
        <taxon>Eukaryota</taxon>
        <taxon>Metazoa</taxon>
        <taxon>Chordata</taxon>
        <taxon>Craniata</taxon>
        <taxon>Vertebrata</taxon>
        <taxon>Euteleostomi</taxon>
        <taxon>Mammalia</taxon>
        <taxon>Eutheria</taxon>
        <taxon>Laurasiatheria</taxon>
        <taxon>Eulipotyphla</taxon>
        <taxon>Talpidae</taxon>
        <taxon>Galemys</taxon>
    </lineage>
</organism>
<dbReference type="AlphaFoldDB" id="A0A8J6DSS9"/>
<evidence type="ECO:0000313" key="1">
    <source>
        <dbReference type="EMBL" id="KAG8518525.1"/>
    </source>
</evidence>
<evidence type="ECO:0000313" key="2">
    <source>
        <dbReference type="Proteomes" id="UP000700334"/>
    </source>
</evidence>
<accession>A0A8J6DSS9</accession>
<reference evidence="1" key="1">
    <citation type="journal article" date="2021" name="Evol. Appl.">
        <title>The genome of the Pyrenean desman and the effects of bottlenecks and inbreeding on the genomic landscape of an endangered species.</title>
        <authorList>
            <person name="Escoda L."/>
            <person name="Castresana J."/>
        </authorList>
    </citation>
    <scope>NUCLEOTIDE SEQUENCE</scope>
    <source>
        <strain evidence="1">IBE-C5619</strain>
    </source>
</reference>
<protein>
    <submittedName>
        <fullName evidence="1">Uncharacterized protein</fullName>
    </submittedName>
</protein>
<dbReference type="Proteomes" id="UP000700334">
    <property type="component" value="Unassembled WGS sequence"/>
</dbReference>
<dbReference type="EMBL" id="JAGFMF010011629">
    <property type="protein sequence ID" value="KAG8518525.1"/>
    <property type="molecule type" value="Genomic_DNA"/>
</dbReference>
<comment type="caution">
    <text evidence="1">The sequence shown here is derived from an EMBL/GenBank/DDBJ whole genome shotgun (WGS) entry which is preliminary data.</text>
</comment>
<gene>
    <name evidence="1" type="ORF">J0S82_004455</name>
</gene>
<proteinExistence type="predicted"/>